<name>A0AAE1G4E1_PETCI</name>
<sequence>MAAAGRQRKKLSQAIRHEPGQPKEEELYVNFQFLLFINMTIEQAVLELNGTYTMEGSALEIPVTGDGNFR</sequence>
<dbReference type="EMBL" id="JAWQEG010000831">
    <property type="protein sequence ID" value="KAK3885080.1"/>
    <property type="molecule type" value="Genomic_DNA"/>
</dbReference>
<accession>A0AAE1G4E1</accession>
<protein>
    <submittedName>
        <fullName evidence="1">Uncharacterized protein</fullName>
    </submittedName>
</protein>
<dbReference type="AlphaFoldDB" id="A0AAE1G4E1"/>
<organism evidence="1 2">
    <name type="scientific">Petrolisthes cinctipes</name>
    <name type="common">Flat porcelain crab</name>
    <dbReference type="NCBI Taxonomy" id="88211"/>
    <lineage>
        <taxon>Eukaryota</taxon>
        <taxon>Metazoa</taxon>
        <taxon>Ecdysozoa</taxon>
        <taxon>Arthropoda</taxon>
        <taxon>Crustacea</taxon>
        <taxon>Multicrustacea</taxon>
        <taxon>Malacostraca</taxon>
        <taxon>Eumalacostraca</taxon>
        <taxon>Eucarida</taxon>
        <taxon>Decapoda</taxon>
        <taxon>Pleocyemata</taxon>
        <taxon>Anomura</taxon>
        <taxon>Galatheoidea</taxon>
        <taxon>Porcellanidae</taxon>
        <taxon>Petrolisthes</taxon>
    </lineage>
</organism>
<dbReference type="Proteomes" id="UP001286313">
    <property type="component" value="Unassembled WGS sequence"/>
</dbReference>
<comment type="caution">
    <text evidence="1">The sequence shown here is derived from an EMBL/GenBank/DDBJ whole genome shotgun (WGS) entry which is preliminary data.</text>
</comment>
<proteinExistence type="predicted"/>
<evidence type="ECO:0000313" key="1">
    <source>
        <dbReference type="EMBL" id="KAK3885080.1"/>
    </source>
</evidence>
<keyword evidence="2" id="KW-1185">Reference proteome</keyword>
<gene>
    <name evidence="1" type="ORF">Pcinc_010734</name>
</gene>
<reference evidence="1" key="1">
    <citation type="submission" date="2023-10" db="EMBL/GenBank/DDBJ databases">
        <title>Genome assemblies of two species of porcelain crab, Petrolisthes cinctipes and Petrolisthes manimaculis (Anomura: Porcellanidae).</title>
        <authorList>
            <person name="Angst P."/>
        </authorList>
    </citation>
    <scope>NUCLEOTIDE SEQUENCE</scope>
    <source>
        <strain evidence="1">PB745_01</strain>
        <tissue evidence="1">Gill</tissue>
    </source>
</reference>
<evidence type="ECO:0000313" key="2">
    <source>
        <dbReference type="Proteomes" id="UP001286313"/>
    </source>
</evidence>